<comment type="caution">
    <text evidence="9">The sequence shown here is derived from an EMBL/GenBank/DDBJ whole genome shotgun (WGS) entry which is preliminary data.</text>
</comment>
<feature type="domain" description="4Fe-4S ferredoxin-type" evidence="8">
    <location>
        <begin position="185"/>
        <end position="214"/>
    </location>
</feature>
<evidence type="ECO:0000256" key="2">
    <source>
        <dbReference type="ARBA" id="ARBA00022485"/>
    </source>
</evidence>
<dbReference type="PROSITE" id="PS51379">
    <property type="entry name" value="4FE4S_FER_2"/>
    <property type="match status" value="2"/>
</dbReference>
<reference evidence="9" key="1">
    <citation type="submission" date="2023-06" db="EMBL/GenBank/DDBJ databases">
        <title>Genome sequence of Methancorpusculaceae sp. Ag1.</title>
        <authorList>
            <person name="Protasov E."/>
            <person name="Platt K."/>
            <person name="Poehlein A."/>
            <person name="Daniel R."/>
            <person name="Brune A."/>
        </authorList>
    </citation>
    <scope>NUCLEOTIDE SEQUENCE</scope>
    <source>
        <strain evidence="9">Ag1</strain>
    </source>
</reference>
<evidence type="ECO:0000256" key="3">
    <source>
        <dbReference type="ARBA" id="ARBA00022723"/>
    </source>
</evidence>
<evidence type="ECO:0000259" key="8">
    <source>
        <dbReference type="PROSITE" id="PS51379"/>
    </source>
</evidence>
<feature type="domain" description="4Fe-4S ferredoxin-type" evidence="8">
    <location>
        <begin position="215"/>
        <end position="243"/>
    </location>
</feature>
<dbReference type="GO" id="GO:0046872">
    <property type="term" value="F:metal ion binding"/>
    <property type="evidence" value="ECO:0007669"/>
    <property type="project" value="UniProtKB-KW"/>
</dbReference>
<evidence type="ECO:0000256" key="6">
    <source>
        <dbReference type="ARBA" id="ARBA00023004"/>
    </source>
</evidence>
<dbReference type="SUPFAM" id="SSF54862">
    <property type="entry name" value="4Fe-4S ferredoxins"/>
    <property type="match status" value="1"/>
</dbReference>
<keyword evidence="3" id="KW-0479">Metal-binding</keyword>
<dbReference type="InterPro" id="IPR007160">
    <property type="entry name" value="DUF362"/>
</dbReference>
<dbReference type="Pfam" id="PF04015">
    <property type="entry name" value="DUF362"/>
    <property type="match status" value="1"/>
</dbReference>
<dbReference type="InterPro" id="IPR017896">
    <property type="entry name" value="4Fe4S_Fe-S-bd"/>
</dbReference>
<dbReference type="PANTHER" id="PTHR43687:SF6">
    <property type="entry name" value="L-ASPARTATE SEMIALDEHYDE SULFURTRANSFERASE IRON-SULFUR SUBUNIT"/>
    <property type="match status" value="1"/>
</dbReference>
<dbReference type="PANTHER" id="PTHR43687">
    <property type="entry name" value="ADENYLYLSULFATE REDUCTASE, BETA SUBUNIT"/>
    <property type="match status" value="1"/>
</dbReference>
<keyword evidence="2" id="KW-0004">4Fe-4S</keyword>
<keyword evidence="6" id="KW-0408">Iron</keyword>
<keyword evidence="7" id="KW-0411">Iron-sulfur</keyword>
<keyword evidence="5" id="KW-0249">Electron transport</keyword>
<dbReference type="Proteomes" id="UP001273136">
    <property type="component" value="Unassembled WGS sequence"/>
</dbReference>
<dbReference type="EMBL" id="JAWDKA010000003">
    <property type="protein sequence ID" value="MDV0441477.1"/>
    <property type="molecule type" value="Genomic_DNA"/>
</dbReference>
<evidence type="ECO:0000313" key="9">
    <source>
        <dbReference type="EMBL" id="MDV0441477.1"/>
    </source>
</evidence>
<sequence length="367" mass="40020">MEDVYIARAGALSAKRNTENKIQALCNAAGLENMVSPGDLTAVKVHFGERGNDAFVSALHVAGVVRQVKEVSAKPFLTDTNTLYLGGRRNAVDHVETALSHGFCYPVTDCPVIIADGLKGTNEKLVEVYGKHFETVRVAADIVSADSIVVVSHFKGHEVAGFGGALKNLGMGCASGNGKREQHTTRPFIKKDDCITCGACINACPEFCISLTEKEIAIDLEHCIGCLMCMNTCQKHAIDIDWKDDGTIFVERMIEYAAGAVANKTGKAFYINFLTNITPHCDCTPWNDIPFVPDIGILASRDPVALDKACYDLVNEAEGVYGSLLPDHHHCGEEKFTRVWPGTQPELQFSYAEEMGLGRSEYRLKEI</sequence>
<evidence type="ECO:0000256" key="5">
    <source>
        <dbReference type="ARBA" id="ARBA00022982"/>
    </source>
</evidence>
<dbReference type="InterPro" id="IPR050572">
    <property type="entry name" value="Fe-S_Ferredoxin"/>
</dbReference>
<proteinExistence type="predicted"/>
<protein>
    <recommendedName>
        <fullName evidence="8">4Fe-4S ferredoxin-type domain-containing protein</fullName>
    </recommendedName>
</protein>
<dbReference type="GO" id="GO:0051539">
    <property type="term" value="F:4 iron, 4 sulfur cluster binding"/>
    <property type="evidence" value="ECO:0007669"/>
    <property type="project" value="UniProtKB-KW"/>
</dbReference>
<accession>A0AAE4MCL8</accession>
<evidence type="ECO:0000313" key="10">
    <source>
        <dbReference type="Proteomes" id="UP001273136"/>
    </source>
</evidence>
<evidence type="ECO:0000256" key="4">
    <source>
        <dbReference type="ARBA" id="ARBA00022737"/>
    </source>
</evidence>
<keyword evidence="10" id="KW-1185">Reference proteome</keyword>
<dbReference type="RefSeq" id="WP_338093878.1">
    <property type="nucleotide sequence ID" value="NZ_JAWDKA010000003.1"/>
</dbReference>
<dbReference type="InterPro" id="IPR017900">
    <property type="entry name" value="4Fe4S_Fe_S_CS"/>
</dbReference>
<name>A0AAE4MCL8_9EURY</name>
<evidence type="ECO:0000256" key="7">
    <source>
        <dbReference type="ARBA" id="ARBA00023014"/>
    </source>
</evidence>
<organism evidence="9 10">
    <name type="scientific">Methanorbis furvi</name>
    <dbReference type="NCBI Taxonomy" id="3028299"/>
    <lineage>
        <taxon>Archaea</taxon>
        <taxon>Methanobacteriati</taxon>
        <taxon>Methanobacteriota</taxon>
        <taxon>Stenosarchaea group</taxon>
        <taxon>Methanomicrobia</taxon>
        <taxon>Methanomicrobiales</taxon>
        <taxon>Methanocorpusculaceae</taxon>
        <taxon>Methanorbis</taxon>
    </lineage>
</organism>
<keyword evidence="1" id="KW-0813">Transport</keyword>
<dbReference type="Gene3D" id="3.30.70.20">
    <property type="match status" value="1"/>
</dbReference>
<dbReference type="AlphaFoldDB" id="A0AAE4MCL8"/>
<gene>
    <name evidence="9" type="ORF">McpAg1_06690</name>
</gene>
<evidence type="ECO:0000256" key="1">
    <source>
        <dbReference type="ARBA" id="ARBA00022448"/>
    </source>
</evidence>
<dbReference type="Pfam" id="PF12838">
    <property type="entry name" value="Fer4_7"/>
    <property type="match status" value="1"/>
</dbReference>
<keyword evidence="4" id="KW-0677">Repeat</keyword>
<dbReference type="GO" id="GO:0016491">
    <property type="term" value="F:oxidoreductase activity"/>
    <property type="evidence" value="ECO:0007669"/>
    <property type="project" value="UniProtKB-ARBA"/>
</dbReference>
<dbReference type="PROSITE" id="PS00198">
    <property type="entry name" value="4FE4S_FER_1"/>
    <property type="match status" value="1"/>
</dbReference>